<protein>
    <submittedName>
        <fullName evidence="1">Uncharacterized protein</fullName>
    </submittedName>
</protein>
<name>A0ABR6SH14_ANAVA</name>
<keyword evidence="1" id="KW-0614">Plasmid</keyword>
<gene>
    <name evidence="1" type="ORF">GNE12_27785</name>
</gene>
<dbReference type="RefSeq" id="WP_011316338.1">
    <property type="nucleotide sequence ID" value="NZ_JACKZP010000275.1"/>
</dbReference>
<geneLocation type="plasmid" evidence="1">
    <name>pN2B-A</name>
</geneLocation>
<sequence length="187" mass="20967">MNISSKKNIELPRVRRQADSWDGIVIEYLMNHPSKKPVNELVMEAVTNYWLVEALVGTISEQELIKASWLVMGSLEGKLITIRTISGIPKLREKQVPTVEKSVSVAAKVVTQTEPSFVDEVVPNSNSTQVPVVVQENKPLLQNEDEQKGLQDEDFAEFEEEDLGLLQLPLSHDLKIANDLMGFNQSN</sequence>
<keyword evidence="2" id="KW-1185">Reference proteome</keyword>
<dbReference type="Proteomes" id="UP000570851">
    <property type="component" value="Unassembled WGS sequence"/>
</dbReference>
<evidence type="ECO:0000313" key="1">
    <source>
        <dbReference type="EMBL" id="MBC1305691.1"/>
    </source>
</evidence>
<reference evidence="1 2" key="1">
    <citation type="submission" date="2019-11" db="EMBL/GenBank/DDBJ databases">
        <title>Comparison of genomes from free-living endosymbiotic cyanobacteria isolated from Azolla.</title>
        <authorList>
            <person name="Thiel T."/>
            <person name="Pratte B."/>
        </authorList>
    </citation>
    <scope>NUCLEOTIDE SEQUENCE [LARGE SCALE GENOMIC DNA]</scope>
    <source>
        <strain evidence="1 2">N2B</strain>
        <plasmid evidence="1">pN2B-A</plasmid>
    </source>
</reference>
<accession>A0ABR6SH14</accession>
<comment type="caution">
    <text evidence="1">The sequence shown here is derived from an EMBL/GenBank/DDBJ whole genome shotgun (WGS) entry which is preliminary data.</text>
</comment>
<dbReference type="GeneID" id="58726948"/>
<proteinExistence type="predicted"/>
<dbReference type="EMBL" id="JACKZP010000275">
    <property type="protein sequence ID" value="MBC1305691.1"/>
    <property type="molecule type" value="Genomic_DNA"/>
</dbReference>
<evidence type="ECO:0000313" key="2">
    <source>
        <dbReference type="Proteomes" id="UP000570851"/>
    </source>
</evidence>
<organism evidence="1 2">
    <name type="scientific">Trichormus variabilis N2B</name>
    <dbReference type="NCBI Taxonomy" id="2681315"/>
    <lineage>
        <taxon>Bacteria</taxon>
        <taxon>Bacillati</taxon>
        <taxon>Cyanobacteriota</taxon>
        <taxon>Cyanophyceae</taxon>
        <taxon>Nostocales</taxon>
        <taxon>Nostocaceae</taxon>
        <taxon>Trichormus</taxon>
    </lineage>
</organism>